<proteinExistence type="predicted"/>
<dbReference type="AlphaFoldDB" id="A0A1F4ZDN5"/>
<dbReference type="STRING" id="1797259.A2989_05375"/>
<evidence type="ECO:0000256" key="2">
    <source>
        <dbReference type="SAM" id="SignalP"/>
    </source>
</evidence>
<evidence type="ECO:0000313" key="3">
    <source>
        <dbReference type="EMBL" id="OGD04430.1"/>
    </source>
</evidence>
<keyword evidence="1" id="KW-0812">Transmembrane</keyword>
<name>A0A1F4ZDN5_9BACT</name>
<keyword evidence="1" id="KW-1133">Transmembrane helix</keyword>
<feature type="signal peptide" evidence="2">
    <location>
        <begin position="1"/>
        <end position="22"/>
    </location>
</feature>
<dbReference type="Proteomes" id="UP000177080">
    <property type="component" value="Unassembled WGS sequence"/>
</dbReference>
<protein>
    <recommendedName>
        <fullName evidence="5">CopC domain-containing protein</fullName>
    </recommendedName>
</protein>
<dbReference type="InterPro" id="IPR013783">
    <property type="entry name" value="Ig-like_fold"/>
</dbReference>
<comment type="caution">
    <text evidence="3">The sequence shown here is derived from an EMBL/GenBank/DDBJ whole genome shotgun (WGS) entry which is preliminary data.</text>
</comment>
<feature type="transmembrane region" description="Helical" evidence="1">
    <location>
        <begin position="143"/>
        <end position="161"/>
    </location>
</feature>
<feature type="chain" id="PRO_5009516025" description="CopC domain-containing protein" evidence="2">
    <location>
        <begin position="23"/>
        <end position="176"/>
    </location>
</feature>
<evidence type="ECO:0000313" key="4">
    <source>
        <dbReference type="Proteomes" id="UP000177080"/>
    </source>
</evidence>
<reference evidence="3 4" key="1">
    <citation type="journal article" date="2016" name="Nat. Commun.">
        <title>Thousands of microbial genomes shed light on interconnected biogeochemical processes in an aquifer system.</title>
        <authorList>
            <person name="Anantharaman K."/>
            <person name="Brown C.T."/>
            <person name="Hug L.A."/>
            <person name="Sharon I."/>
            <person name="Castelle C.J."/>
            <person name="Probst A.J."/>
            <person name="Thomas B.C."/>
            <person name="Singh A."/>
            <person name="Wilkins M.J."/>
            <person name="Karaoz U."/>
            <person name="Brodie E.L."/>
            <person name="Williams K.H."/>
            <person name="Hubbard S.S."/>
            <person name="Banfield J.F."/>
        </authorList>
    </citation>
    <scope>NUCLEOTIDE SEQUENCE [LARGE SCALE GENOMIC DNA]</scope>
</reference>
<dbReference type="EMBL" id="MEXN01000001">
    <property type="protein sequence ID" value="OGD04430.1"/>
    <property type="molecule type" value="Genomic_DNA"/>
</dbReference>
<evidence type="ECO:0008006" key="5">
    <source>
        <dbReference type="Google" id="ProtNLM"/>
    </source>
</evidence>
<dbReference type="Gene3D" id="2.60.40.10">
    <property type="entry name" value="Immunoglobulins"/>
    <property type="match status" value="1"/>
</dbReference>
<gene>
    <name evidence="3" type="ORF">A2989_05375</name>
</gene>
<accession>A0A1F4ZDN5</accession>
<sequence>MKWLVGTASLIFAFAVVTRAFAATPTVSIISPSSNQILSGGSVTVVISVPNINLVDYRLYPRPNTLQGHLHLWLDQTDLSKATAIKSASPNYTFENVRVGPHTLAAELVKNDHSSYSPPIRSTVSFQTVPTQDKIPSRPNSSLLALGLFTIVIIITALFLVDQKRQVKPKAKKRHK</sequence>
<evidence type="ECO:0000256" key="1">
    <source>
        <dbReference type="SAM" id="Phobius"/>
    </source>
</evidence>
<organism evidence="3 4">
    <name type="scientific">Candidatus Amesbacteria bacterium RIFCSPLOWO2_01_FULL_48_25</name>
    <dbReference type="NCBI Taxonomy" id="1797259"/>
    <lineage>
        <taxon>Bacteria</taxon>
        <taxon>Candidatus Amesiibacteriota</taxon>
    </lineage>
</organism>
<keyword evidence="1" id="KW-0472">Membrane</keyword>
<keyword evidence="2" id="KW-0732">Signal</keyword>